<dbReference type="AlphaFoldDB" id="A0AAN6LMM8"/>
<keyword evidence="3 6" id="KW-1133">Transmembrane helix</keyword>
<dbReference type="GO" id="GO:0016020">
    <property type="term" value="C:membrane"/>
    <property type="evidence" value="ECO:0007669"/>
    <property type="project" value="UniProtKB-SubCell"/>
</dbReference>
<dbReference type="PANTHER" id="PTHR33048">
    <property type="entry name" value="PTH11-LIKE INTEGRAL MEMBRANE PROTEIN (AFU_ORTHOLOGUE AFUA_5G11245)"/>
    <property type="match status" value="1"/>
</dbReference>
<evidence type="ECO:0000256" key="1">
    <source>
        <dbReference type="ARBA" id="ARBA00004141"/>
    </source>
</evidence>
<evidence type="ECO:0000256" key="6">
    <source>
        <dbReference type="SAM" id="Phobius"/>
    </source>
</evidence>
<dbReference type="InterPro" id="IPR052337">
    <property type="entry name" value="SAT4-like"/>
</dbReference>
<evidence type="ECO:0000259" key="7">
    <source>
        <dbReference type="Pfam" id="PF20684"/>
    </source>
</evidence>
<evidence type="ECO:0000256" key="3">
    <source>
        <dbReference type="ARBA" id="ARBA00022989"/>
    </source>
</evidence>
<comment type="similarity">
    <text evidence="5">Belongs to the SAT4 family.</text>
</comment>
<feature type="domain" description="Rhodopsin" evidence="7">
    <location>
        <begin position="82"/>
        <end position="337"/>
    </location>
</feature>
<feature type="transmembrane region" description="Helical" evidence="6">
    <location>
        <begin position="93"/>
        <end position="113"/>
    </location>
</feature>
<organism evidence="8 9">
    <name type="scientific">Pseudopithomyces chartarum</name>
    <dbReference type="NCBI Taxonomy" id="1892770"/>
    <lineage>
        <taxon>Eukaryota</taxon>
        <taxon>Fungi</taxon>
        <taxon>Dikarya</taxon>
        <taxon>Ascomycota</taxon>
        <taxon>Pezizomycotina</taxon>
        <taxon>Dothideomycetes</taxon>
        <taxon>Pleosporomycetidae</taxon>
        <taxon>Pleosporales</taxon>
        <taxon>Massarineae</taxon>
        <taxon>Didymosphaeriaceae</taxon>
        <taxon>Pseudopithomyces</taxon>
    </lineage>
</organism>
<evidence type="ECO:0000313" key="8">
    <source>
        <dbReference type="EMBL" id="KAK3197043.1"/>
    </source>
</evidence>
<evidence type="ECO:0000256" key="4">
    <source>
        <dbReference type="ARBA" id="ARBA00023136"/>
    </source>
</evidence>
<evidence type="ECO:0000256" key="2">
    <source>
        <dbReference type="ARBA" id="ARBA00022692"/>
    </source>
</evidence>
<dbReference type="Proteomes" id="UP001280581">
    <property type="component" value="Unassembled WGS sequence"/>
</dbReference>
<gene>
    <name evidence="8" type="ORF">GRF29_1536g397985</name>
</gene>
<comment type="caution">
    <text evidence="8">The sequence shown here is derived from an EMBL/GenBank/DDBJ whole genome shotgun (WGS) entry which is preliminary data.</text>
</comment>
<reference evidence="8 9" key="1">
    <citation type="submission" date="2021-02" db="EMBL/GenBank/DDBJ databases">
        <title>Genome assembly of Pseudopithomyces chartarum.</title>
        <authorList>
            <person name="Jauregui R."/>
            <person name="Singh J."/>
            <person name="Voisey C."/>
        </authorList>
    </citation>
    <scope>NUCLEOTIDE SEQUENCE [LARGE SCALE GENOMIC DNA]</scope>
    <source>
        <strain evidence="8 9">AGR01</strain>
    </source>
</reference>
<dbReference type="EMBL" id="WVTA01000021">
    <property type="protein sequence ID" value="KAK3197043.1"/>
    <property type="molecule type" value="Genomic_DNA"/>
</dbReference>
<keyword evidence="2 6" id="KW-0812">Transmembrane</keyword>
<evidence type="ECO:0000256" key="5">
    <source>
        <dbReference type="ARBA" id="ARBA00038359"/>
    </source>
</evidence>
<dbReference type="Pfam" id="PF20684">
    <property type="entry name" value="Fung_rhodopsin"/>
    <property type="match status" value="1"/>
</dbReference>
<accession>A0AAN6LMM8</accession>
<protein>
    <recommendedName>
        <fullName evidence="7">Rhodopsin domain-containing protein</fullName>
    </recommendedName>
</protein>
<evidence type="ECO:0000313" key="9">
    <source>
        <dbReference type="Proteomes" id="UP001280581"/>
    </source>
</evidence>
<proteinExistence type="inferred from homology"/>
<keyword evidence="4 6" id="KW-0472">Membrane</keyword>
<sequence>MGSASRAVAAWEEPSAEVDYVRRYPTSPECWHRCPHNPTSTAANTDCLPAMSEVGPLPDRGPQILGATLSICILSTGILIWRIAYGIHSKRKLLVCDFLLIIAACLNVASSGIRIKSTIHAQGRHIYDPTIKKPDDLLVYSYYLWIGQVINLIAVAFLKLSICTYLLALPFGLLYKIVIYLSIAMCAVFNFTLPIMGNFCAKPFEANWNKGIKGTCFYHGSVALTYMQGVSNIITDLVYVVAPIIYLSTVQLHSRTQWGLRLVFCLGLVYVSPPLLPPPSNPLSATICSIFKTVELRVLQKTRDPTWDGVNLTIWSATELSVGILVASLPPLRKQFEKILRRVLPSTWQTSKERTPGSRSGIPMYNVTKREEHFVGVRGEDGGGDYEDGGA</sequence>
<dbReference type="PANTHER" id="PTHR33048:SF163">
    <property type="entry name" value="INTEGRAL MEMBRANE PROTEIN (AFU_ORTHOLOGUE AFUA_8G05510)"/>
    <property type="match status" value="1"/>
</dbReference>
<name>A0AAN6LMM8_9PLEO</name>
<keyword evidence="9" id="KW-1185">Reference proteome</keyword>
<feature type="transmembrane region" description="Helical" evidence="6">
    <location>
        <begin position="64"/>
        <end position="81"/>
    </location>
</feature>
<dbReference type="InterPro" id="IPR049326">
    <property type="entry name" value="Rhodopsin_dom_fungi"/>
</dbReference>
<comment type="subcellular location">
    <subcellularLocation>
        <location evidence="1">Membrane</location>
        <topology evidence="1">Multi-pass membrane protein</topology>
    </subcellularLocation>
</comment>
<feature type="transmembrane region" description="Helical" evidence="6">
    <location>
        <begin position="142"/>
        <end position="168"/>
    </location>
</feature>
<feature type="transmembrane region" description="Helical" evidence="6">
    <location>
        <begin position="177"/>
        <end position="197"/>
    </location>
</feature>